<gene>
    <name evidence="2" type="ORF">J2S66_002720</name>
</gene>
<keyword evidence="3" id="KW-1185">Reference proteome</keyword>
<sequence length="37" mass="3465">MTTSGTDHVGPRAGDAVRTASGPGAAQRGGPPGTTAT</sequence>
<feature type="region of interest" description="Disordered" evidence="1">
    <location>
        <begin position="1"/>
        <end position="37"/>
    </location>
</feature>
<accession>A0ABU1PV53</accession>
<dbReference type="EMBL" id="JAVDSG010000001">
    <property type="protein sequence ID" value="MDR6594336.1"/>
    <property type="molecule type" value="Genomic_DNA"/>
</dbReference>
<reference evidence="2 3" key="1">
    <citation type="submission" date="2023-07" db="EMBL/GenBank/DDBJ databases">
        <title>Sequencing the genomes of 1000 actinobacteria strains.</title>
        <authorList>
            <person name="Klenk H.-P."/>
        </authorList>
    </citation>
    <scope>NUCLEOTIDE SEQUENCE [LARGE SCALE GENOMIC DNA]</scope>
    <source>
        <strain evidence="2 3">DSM 43749</strain>
    </source>
</reference>
<proteinExistence type="predicted"/>
<name>A0ABU1PV53_9PSEU</name>
<evidence type="ECO:0000313" key="3">
    <source>
        <dbReference type="Proteomes" id="UP001268819"/>
    </source>
</evidence>
<organism evidence="2 3">
    <name type="scientific">Saccharothrix longispora</name>
    <dbReference type="NCBI Taxonomy" id="33920"/>
    <lineage>
        <taxon>Bacteria</taxon>
        <taxon>Bacillati</taxon>
        <taxon>Actinomycetota</taxon>
        <taxon>Actinomycetes</taxon>
        <taxon>Pseudonocardiales</taxon>
        <taxon>Pseudonocardiaceae</taxon>
        <taxon>Saccharothrix</taxon>
    </lineage>
</organism>
<evidence type="ECO:0000256" key="1">
    <source>
        <dbReference type="SAM" id="MobiDB-lite"/>
    </source>
</evidence>
<dbReference type="Proteomes" id="UP001268819">
    <property type="component" value="Unassembled WGS sequence"/>
</dbReference>
<evidence type="ECO:0000313" key="2">
    <source>
        <dbReference type="EMBL" id="MDR6594336.1"/>
    </source>
</evidence>
<protein>
    <submittedName>
        <fullName evidence="2">Uncharacterized protein</fullName>
    </submittedName>
</protein>
<comment type="caution">
    <text evidence="2">The sequence shown here is derived from an EMBL/GenBank/DDBJ whole genome shotgun (WGS) entry which is preliminary data.</text>
</comment>
<feature type="compositionally biased region" description="Low complexity" evidence="1">
    <location>
        <begin position="22"/>
        <end position="37"/>
    </location>
</feature>